<evidence type="ECO:0000256" key="1">
    <source>
        <dbReference type="ARBA" id="ARBA00022723"/>
    </source>
</evidence>
<dbReference type="SUPFAM" id="SSF51556">
    <property type="entry name" value="Metallo-dependent hydrolases"/>
    <property type="match status" value="1"/>
</dbReference>
<organism evidence="3">
    <name type="scientific">freshwater metagenome</name>
    <dbReference type="NCBI Taxonomy" id="449393"/>
    <lineage>
        <taxon>unclassified sequences</taxon>
        <taxon>metagenomes</taxon>
        <taxon>ecological metagenomes</taxon>
    </lineage>
</organism>
<accession>A0A6J6JA50</accession>
<proteinExistence type="predicted"/>
<dbReference type="NCBIfam" id="TIGR00010">
    <property type="entry name" value="YchF/TatD family DNA exonuclease"/>
    <property type="match status" value="1"/>
</dbReference>
<dbReference type="GO" id="GO:0005829">
    <property type="term" value="C:cytosol"/>
    <property type="evidence" value="ECO:0007669"/>
    <property type="project" value="TreeGrafter"/>
</dbReference>
<evidence type="ECO:0000313" key="3">
    <source>
        <dbReference type="EMBL" id="CAB4633912.1"/>
    </source>
</evidence>
<dbReference type="PROSITE" id="PS01091">
    <property type="entry name" value="TATD_3"/>
    <property type="match status" value="1"/>
</dbReference>
<dbReference type="CDD" id="cd01310">
    <property type="entry name" value="TatD_DNAse"/>
    <property type="match status" value="1"/>
</dbReference>
<dbReference type="GO" id="GO:0016788">
    <property type="term" value="F:hydrolase activity, acting on ester bonds"/>
    <property type="evidence" value="ECO:0007669"/>
    <property type="project" value="InterPro"/>
</dbReference>
<dbReference type="PROSITE" id="PS01137">
    <property type="entry name" value="TATD_1"/>
    <property type="match status" value="1"/>
</dbReference>
<dbReference type="Gene3D" id="3.20.20.140">
    <property type="entry name" value="Metal-dependent hydrolases"/>
    <property type="match status" value="1"/>
</dbReference>
<evidence type="ECO:0000256" key="2">
    <source>
        <dbReference type="ARBA" id="ARBA00022801"/>
    </source>
</evidence>
<reference evidence="3" key="1">
    <citation type="submission" date="2020-05" db="EMBL/GenBank/DDBJ databases">
        <authorList>
            <person name="Chiriac C."/>
            <person name="Salcher M."/>
            <person name="Ghai R."/>
            <person name="Kavagutti S V."/>
        </authorList>
    </citation>
    <scope>NUCLEOTIDE SEQUENCE</scope>
</reference>
<dbReference type="Pfam" id="PF01026">
    <property type="entry name" value="TatD_DNase"/>
    <property type="match status" value="1"/>
</dbReference>
<dbReference type="EMBL" id="CAEZVB010000148">
    <property type="protein sequence ID" value="CAB4633912.1"/>
    <property type="molecule type" value="Genomic_DNA"/>
</dbReference>
<keyword evidence="1" id="KW-0479">Metal-binding</keyword>
<protein>
    <submittedName>
        <fullName evidence="3">Unannotated protein</fullName>
    </submittedName>
</protein>
<dbReference type="GO" id="GO:0004536">
    <property type="term" value="F:DNA nuclease activity"/>
    <property type="evidence" value="ECO:0007669"/>
    <property type="project" value="InterPro"/>
</dbReference>
<dbReference type="AlphaFoldDB" id="A0A6J6JA50"/>
<dbReference type="InterPro" id="IPR001130">
    <property type="entry name" value="TatD-like"/>
</dbReference>
<dbReference type="GO" id="GO:0046872">
    <property type="term" value="F:metal ion binding"/>
    <property type="evidence" value="ECO:0007669"/>
    <property type="project" value="UniProtKB-KW"/>
</dbReference>
<dbReference type="InterPro" id="IPR032466">
    <property type="entry name" value="Metal_Hydrolase"/>
</dbReference>
<keyword evidence="2" id="KW-0378">Hydrolase</keyword>
<gene>
    <name evidence="3" type="ORF">UFOPK1908_01639</name>
</gene>
<dbReference type="InterPro" id="IPR015991">
    <property type="entry name" value="TatD/YcfH-like"/>
</dbReference>
<dbReference type="PIRSF" id="PIRSF005902">
    <property type="entry name" value="DNase_TatD"/>
    <property type="match status" value="1"/>
</dbReference>
<dbReference type="PANTHER" id="PTHR46124:SF2">
    <property type="entry name" value="D-AMINOACYL-TRNA DEACYLASE"/>
    <property type="match status" value="1"/>
</dbReference>
<dbReference type="InterPro" id="IPR018228">
    <property type="entry name" value="DNase_TatD-rel_CS"/>
</dbReference>
<dbReference type="PANTHER" id="PTHR46124">
    <property type="entry name" value="D-AMINOACYL-TRNA DEACYLASE"/>
    <property type="match status" value="1"/>
</dbReference>
<dbReference type="FunFam" id="3.20.20.140:FF:000005">
    <property type="entry name" value="TatD family hydrolase"/>
    <property type="match status" value="1"/>
</dbReference>
<name>A0A6J6JA50_9ZZZZ</name>
<sequence length="280" mass="30537">MSIASPAALAAPVIDTHCHLDIHDRHLHGGSMPDPDTLIELAAAVGVTRIVQIGCDLEAARLSIELAKTRPALVVGVGLHPNEAPRIFEQEGRAGLDAAYEAIASMAREDVVRAVGETGLDYFRSSEELRPIQQESFRRHIAIAKEVGKTLVIHDRESHQDVMDILLEEGAPERVIFHCFSGDAAMAKFCTDQGWYISFAGVVTFKNATDLHEAATVVPDELILVETDAPYLTPVPNRGKPNASYLMPFTVRALASLRGVSEEVMAGHLWANAQRVFGQW</sequence>